<keyword evidence="1" id="KW-0597">Phosphoprotein</keyword>
<reference evidence="5" key="1">
    <citation type="submission" date="2020-03" db="EMBL/GenBank/DDBJ databases">
        <title>FDA dAtabase for Regulatory Grade micrObial Sequences (FDA-ARGOS): Supporting development and validation of Infectious Disease Dx tests.</title>
        <authorList>
            <person name="Campos J."/>
            <person name="Goldberg B."/>
            <person name="Tallon L."/>
            <person name="Sadzewicz L."/>
            <person name="Vavikolanu K."/>
            <person name="Mehta A."/>
            <person name="Aluvathingal J."/>
            <person name="Nadendla S."/>
            <person name="Nandy P."/>
            <person name="Geyer C."/>
            <person name="Yan Y."/>
            <person name="Sichtig H."/>
        </authorList>
    </citation>
    <scope>NUCLEOTIDE SEQUENCE [LARGE SCALE GENOMIC DNA]</scope>
    <source>
        <strain evidence="5">FDAARGOS_652</strain>
    </source>
</reference>
<evidence type="ECO:0000256" key="3">
    <source>
        <dbReference type="SAM" id="MobiDB-lite"/>
    </source>
</evidence>
<proteinExistence type="inferred from homology"/>
<dbReference type="SMART" id="SM00513">
    <property type="entry name" value="SAP"/>
    <property type="match status" value="1"/>
</dbReference>
<accession>A0A8X7TB28</accession>
<feature type="compositionally biased region" description="Low complexity" evidence="3">
    <location>
        <begin position="44"/>
        <end position="70"/>
    </location>
</feature>
<dbReference type="InterPro" id="IPR003034">
    <property type="entry name" value="SAP_dom"/>
</dbReference>
<name>A0A8X7TB28_CANPA</name>
<evidence type="ECO:0000259" key="4">
    <source>
        <dbReference type="PROSITE" id="PS50800"/>
    </source>
</evidence>
<feature type="compositionally biased region" description="Basic residues" evidence="3">
    <location>
        <begin position="180"/>
        <end position="207"/>
    </location>
</feature>
<dbReference type="GO" id="GO:0005634">
    <property type="term" value="C:nucleus"/>
    <property type="evidence" value="ECO:0007669"/>
    <property type="project" value="TreeGrafter"/>
</dbReference>
<organism evidence="5 6">
    <name type="scientific">Candida parapsilosis</name>
    <name type="common">Yeast</name>
    <dbReference type="NCBI Taxonomy" id="5480"/>
    <lineage>
        <taxon>Eukaryota</taxon>
        <taxon>Fungi</taxon>
        <taxon>Dikarya</taxon>
        <taxon>Ascomycota</taxon>
        <taxon>Saccharomycotina</taxon>
        <taxon>Pichiomycetes</taxon>
        <taxon>Debaryomycetaceae</taxon>
        <taxon>Candida/Lodderomyces clade</taxon>
        <taxon>Candida</taxon>
    </lineage>
</organism>
<comment type="similarity">
    <text evidence="2">Belongs to the SAP domain-containing ribonucleoprotein family.</text>
</comment>
<evidence type="ECO:0000256" key="1">
    <source>
        <dbReference type="ARBA" id="ARBA00022553"/>
    </source>
</evidence>
<dbReference type="AlphaFoldDB" id="A0A8X7TB28"/>
<dbReference type="Gene3D" id="1.10.720.30">
    <property type="entry name" value="SAP domain"/>
    <property type="match status" value="1"/>
</dbReference>
<comment type="caution">
    <text evidence="5">The sequence shown here is derived from an EMBL/GenBank/DDBJ whole genome shotgun (WGS) entry which is preliminary data.</text>
</comment>
<dbReference type="Pfam" id="PF02037">
    <property type="entry name" value="SAP"/>
    <property type="match status" value="1"/>
</dbReference>
<dbReference type="PROSITE" id="PS50800">
    <property type="entry name" value="SAP"/>
    <property type="match status" value="1"/>
</dbReference>
<feature type="compositionally biased region" description="Low complexity" evidence="3">
    <location>
        <begin position="81"/>
        <end position="104"/>
    </location>
</feature>
<dbReference type="EMBL" id="JABWAB010000005">
    <property type="protein sequence ID" value="KAF6051075.1"/>
    <property type="molecule type" value="Genomic_DNA"/>
</dbReference>
<protein>
    <submittedName>
        <fullName evidence="5">SAP domain family protein</fullName>
    </submittedName>
</protein>
<feature type="compositionally biased region" description="Basic and acidic residues" evidence="3">
    <location>
        <begin position="19"/>
        <end position="30"/>
    </location>
</feature>
<dbReference type="InterPro" id="IPR036361">
    <property type="entry name" value="SAP_dom_sf"/>
</dbReference>
<feature type="region of interest" description="Disordered" evidence="3">
    <location>
        <begin position="179"/>
        <end position="207"/>
    </location>
</feature>
<dbReference type="OrthoDB" id="445357at2759"/>
<gene>
    <name evidence="5" type="ORF">FOB60_003743</name>
</gene>
<dbReference type="Pfam" id="PF18592">
    <property type="entry name" value="Tho1_MOS11_C"/>
    <property type="match status" value="1"/>
</dbReference>
<feature type="domain" description="SAP" evidence="4">
    <location>
        <begin position="4"/>
        <end position="38"/>
    </location>
</feature>
<sequence>MADYASQTVAQLKEVLKERGLSTEGKKADLVARLTESDSSTLGEAAEPTTTSTNAAEPATETPVEAAGATVKESAAVNAQADATEATASTNTTTTTESASNDTTSETKEEKEAPKVLTPEERKSLAVELLNKKIARAEKFGDEAAAEQARKDLNRVSKFGVELGTSLAREIGLVDNKLGDKKHHGRFKGKKFGGKHHRGFKKNNRRN</sequence>
<dbReference type="GO" id="GO:0016973">
    <property type="term" value="P:poly(A)+ mRNA export from nucleus"/>
    <property type="evidence" value="ECO:0007669"/>
    <property type="project" value="TreeGrafter"/>
</dbReference>
<dbReference type="InterPro" id="IPR052240">
    <property type="entry name" value="SAP_domain_ribonucleoprotein"/>
</dbReference>
<dbReference type="InterPro" id="IPR040746">
    <property type="entry name" value="THO1_MOS11_C"/>
</dbReference>
<feature type="compositionally biased region" description="Basic and acidic residues" evidence="3">
    <location>
        <begin position="105"/>
        <end position="123"/>
    </location>
</feature>
<evidence type="ECO:0000256" key="2">
    <source>
        <dbReference type="ARBA" id="ARBA00046328"/>
    </source>
</evidence>
<evidence type="ECO:0000313" key="5">
    <source>
        <dbReference type="EMBL" id="KAF6051075.1"/>
    </source>
</evidence>
<dbReference type="Proteomes" id="UP000590412">
    <property type="component" value="Unassembled WGS sequence"/>
</dbReference>
<dbReference type="SUPFAM" id="SSF68906">
    <property type="entry name" value="SAP domain"/>
    <property type="match status" value="1"/>
</dbReference>
<feature type="region of interest" description="Disordered" evidence="3">
    <location>
        <begin position="19"/>
        <end position="123"/>
    </location>
</feature>
<evidence type="ECO:0000313" key="6">
    <source>
        <dbReference type="Proteomes" id="UP000590412"/>
    </source>
</evidence>
<dbReference type="PANTHER" id="PTHR46551:SF1">
    <property type="entry name" value="SAP DOMAIN-CONTAINING RIBONUCLEOPROTEIN"/>
    <property type="match status" value="1"/>
</dbReference>
<dbReference type="PANTHER" id="PTHR46551">
    <property type="entry name" value="SAP DOMAIN-CONTAINING RIBONUCLEOPROTEIN"/>
    <property type="match status" value="1"/>
</dbReference>